<dbReference type="InterPro" id="IPR036812">
    <property type="entry name" value="NAD(P)_OxRdtase_dom_sf"/>
</dbReference>
<evidence type="ECO:0000256" key="1">
    <source>
        <dbReference type="ARBA" id="ARBA00022723"/>
    </source>
</evidence>
<dbReference type="SUPFAM" id="SSF46548">
    <property type="entry name" value="alpha-helical ferredoxin"/>
    <property type="match status" value="1"/>
</dbReference>
<proteinExistence type="predicted"/>
<dbReference type="AlphaFoldDB" id="A0A0T5XDJ8"/>
<dbReference type="GO" id="GO:0046872">
    <property type="term" value="F:metal ion binding"/>
    <property type="evidence" value="ECO:0007669"/>
    <property type="project" value="UniProtKB-KW"/>
</dbReference>
<sequence length="379" mass="43655">MKKLGFGLMRLPLIDPENPESIDQEQLNKMVDHFLEEGFTYFDTAYPYHQGKSEVAIRKALVERHPRESFTLTDKLPTWIATKYEDYEAIFEEQLERCGVTYFDYYLLHSLDVKRYAETSKLGGFKFVKKLKEQGKIRHIGISFHDKAALLDQILMEHPEIEYVQLQINYLDWDSQLIQSGKCYEVATKHKRPVIVMEPVKGGYLANVPPEAVELFKKYNPDLSIASWAIRFAASLENVFMVLSGMSSFEQMADNVSVMKNFVPLNDEEMRIIKESVEIIKKKVVIPCTACRYCVDGCPKHIAIPEYFAIFNERKTFGPTPVQVFFYNNLAREHGKASDCIACGQCEEHCPQHIKIIDALRDVAKELEAEKETTQGVKK</sequence>
<evidence type="ECO:0000313" key="6">
    <source>
        <dbReference type="Proteomes" id="UP000005273"/>
    </source>
</evidence>
<keyword evidence="6" id="KW-1185">Reference proteome</keyword>
<organism evidence="5 6">
    <name type="scientific">Acetomicrobium hydrogeniformans ATCC BAA-1850</name>
    <dbReference type="NCBI Taxonomy" id="592015"/>
    <lineage>
        <taxon>Bacteria</taxon>
        <taxon>Thermotogati</taxon>
        <taxon>Synergistota</taxon>
        <taxon>Synergistia</taxon>
        <taxon>Synergistales</taxon>
        <taxon>Acetomicrobiaceae</taxon>
        <taxon>Acetomicrobium</taxon>
    </lineage>
</organism>
<dbReference type="CDD" id="cd19096">
    <property type="entry name" value="AKR_Fe-S_oxidoreductase"/>
    <property type="match status" value="1"/>
</dbReference>
<feature type="domain" description="4Fe-4S ferredoxin-type" evidence="4">
    <location>
        <begin position="331"/>
        <end position="359"/>
    </location>
</feature>
<reference evidence="6" key="1">
    <citation type="submission" date="2012-09" db="EMBL/GenBank/DDBJ databases">
        <authorList>
            <person name="Weinstock G."/>
            <person name="Sodergren E."/>
            <person name="Clifton S."/>
            <person name="Fulton L."/>
            <person name="Fulton B."/>
            <person name="Courtney L."/>
            <person name="Fronick C."/>
            <person name="Harrison M."/>
            <person name="Strong C."/>
            <person name="Farmer C."/>
            <person name="Delehaunty K."/>
            <person name="Markovic C."/>
            <person name="Hall O."/>
            <person name="Minx P."/>
            <person name="Tomlinson C."/>
            <person name="Mitreva M."/>
            <person name="Nelson J."/>
            <person name="Hou S."/>
            <person name="Wollam A."/>
            <person name="Pepin K.H."/>
            <person name="Johnson M."/>
            <person name="Bhonagiri V."/>
            <person name="Nash W.E."/>
            <person name="Suruliraj S."/>
            <person name="Warren W."/>
            <person name="Chinwalla A."/>
            <person name="Mardis E.R."/>
            <person name="Wilson R.K."/>
        </authorList>
    </citation>
    <scope>NUCLEOTIDE SEQUENCE [LARGE SCALE GENOMIC DNA]</scope>
    <source>
        <strain evidence="6">OS1</strain>
    </source>
</reference>
<dbReference type="InterPro" id="IPR017900">
    <property type="entry name" value="4Fe4S_Fe_S_CS"/>
</dbReference>
<dbReference type="SUPFAM" id="SSF51430">
    <property type="entry name" value="NAD(P)-linked oxidoreductase"/>
    <property type="match status" value="1"/>
</dbReference>
<dbReference type="GO" id="GO:0051536">
    <property type="term" value="F:iron-sulfur cluster binding"/>
    <property type="evidence" value="ECO:0007669"/>
    <property type="project" value="UniProtKB-KW"/>
</dbReference>
<dbReference type="InterPro" id="IPR017896">
    <property type="entry name" value="4Fe4S_Fe-S-bd"/>
</dbReference>
<comment type="caution">
    <text evidence="5">The sequence shown here is derived from an EMBL/GenBank/DDBJ whole genome shotgun (WGS) entry which is preliminary data.</text>
</comment>
<dbReference type="PROSITE" id="PS51379">
    <property type="entry name" value="4FE4S_FER_2"/>
    <property type="match status" value="1"/>
</dbReference>
<keyword evidence="2" id="KW-0408">Iron</keyword>
<dbReference type="PANTHER" id="PTHR43312">
    <property type="entry name" value="D-THREO-ALDOSE 1-DEHYDROGENASE"/>
    <property type="match status" value="1"/>
</dbReference>
<dbReference type="OrthoDB" id="9773828at2"/>
<evidence type="ECO:0000259" key="4">
    <source>
        <dbReference type="PROSITE" id="PS51379"/>
    </source>
</evidence>
<keyword evidence="3" id="KW-0411">Iron-sulfur</keyword>
<dbReference type="InterPro" id="IPR053135">
    <property type="entry name" value="AKR2_Oxidoreductase"/>
</dbReference>
<dbReference type="Pfam" id="PF00248">
    <property type="entry name" value="Aldo_ket_red"/>
    <property type="match status" value="1"/>
</dbReference>
<dbReference type="Pfam" id="PF13187">
    <property type="entry name" value="Fer4_9"/>
    <property type="match status" value="1"/>
</dbReference>
<dbReference type="Proteomes" id="UP000005273">
    <property type="component" value="Unassembled WGS sequence"/>
</dbReference>
<dbReference type="PANTHER" id="PTHR43312:SF2">
    <property type="entry name" value="OXIDOREDUCTASE"/>
    <property type="match status" value="1"/>
</dbReference>
<evidence type="ECO:0000256" key="2">
    <source>
        <dbReference type="ARBA" id="ARBA00023004"/>
    </source>
</evidence>
<dbReference type="PROSITE" id="PS00198">
    <property type="entry name" value="4FE4S_FER_1"/>
    <property type="match status" value="1"/>
</dbReference>
<name>A0A0T5XDJ8_9BACT</name>
<dbReference type="Gene3D" id="3.30.70.20">
    <property type="match status" value="1"/>
</dbReference>
<keyword evidence="1" id="KW-0479">Metal-binding</keyword>
<dbReference type="EMBL" id="ACJX03000001">
    <property type="protein sequence ID" value="KRT36423.1"/>
    <property type="molecule type" value="Genomic_DNA"/>
</dbReference>
<dbReference type="InterPro" id="IPR023210">
    <property type="entry name" value="NADP_OxRdtase_dom"/>
</dbReference>
<dbReference type="Gene3D" id="3.20.20.100">
    <property type="entry name" value="NADP-dependent oxidoreductase domain"/>
    <property type="match status" value="1"/>
</dbReference>
<protein>
    <submittedName>
        <fullName evidence="5">4Fe-4S binding domain protein</fullName>
    </submittedName>
</protein>
<dbReference type="eggNOG" id="COG1453">
    <property type="taxonomic scope" value="Bacteria"/>
</dbReference>
<dbReference type="RefSeq" id="WP_009200889.1">
    <property type="nucleotide sequence ID" value="NZ_ACJX03000001.1"/>
</dbReference>
<gene>
    <name evidence="5" type="ORF">HMPREF1705_03710</name>
</gene>
<evidence type="ECO:0000256" key="3">
    <source>
        <dbReference type="ARBA" id="ARBA00023014"/>
    </source>
</evidence>
<dbReference type="STRING" id="592015.HMPREF1705_03710"/>
<accession>A0A0T5XDJ8</accession>
<evidence type="ECO:0000313" key="5">
    <source>
        <dbReference type="EMBL" id="KRT36423.1"/>
    </source>
</evidence>